<gene>
    <name evidence="2" type="ORF">FOC47_11625</name>
    <name evidence="1" type="ORF">G5B26_26210</name>
</gene>
<accession>A0AAP9M1B0</accession>
<sequence>MSSLAQEESVAFGNRNHWNAQFDRLIDVMLKMKKAFKKYL</sequence>
<dbReference type="EMBL" id="JAAISW010000112">
    <property type="protein sequence ID" value="NSJ46957.1"/>
    <property type="molecule type" value="Genomic_DNA"/>
</dbReference>
<evidence type="ECO:0000313" key="1">
    <source>
        <dbReference type="EMBL" id="NSJ46957.1"/>
    </source>
</evidence>
<evidence type="ECO:0000313" key="2">
    <source>
        <dbReference type="EMBL" id="QIX91142.1"/>
    </source>
</evidence>
<proteinExistence type="predicted"/>
<evidence type="ECO:0000313" key="4">
    <source>
        <dbReference type="Proteomes" id="UP000719916"/>
    </source>
</evidence>
<reference evidence="1" key="3">
    <citation type="submission" date="2020-02" db="EMBL/GenBank/DDBJ databases">
        <authorList>
            <person name="Littmann E."/>
            <person name="Sorbara M."/>
        </authorList>
    </citation>
    <scope>NUCLEOTIDE SEQUENCE</scope>
    <source>
        <strain evidence="1">MSK.2.26</strain>
    </source>
</reference>
<dbReference type="RefSeq" id="WP_139196831.1">
    <property type="nucleotide sequence ID" value="NZ_AP031445.1"/>
</dbReference>
<reference evidence="2 3" key="1">
    <citation type="submission" date="2019-11" db="EMBL/GenBank/DDBJ databases">
        <title>FDA dAtabase for Regulatory Grade micrObial Sequences (FDA-ARGOS): Supporting development and validation of Infectious Disease Dx tests.</title>
        <authorList>
            <person name="Turner S."/>
            <person name="Byrd R."/>
            <person name="Tallon L."/>
            <person name="Sadzewicz L."/>
            <person name="Vavikolanu K."/>
            <person name="Mehta A."/>
            <person name="Aluvathingal J."/>
            <person name="Nadendla S."/>
            <person name="Myers T."/>
            <person name="Yan Y."/>
            <person name="Sichtig H."/>
        </authorList>
    </citation>
    <scope>NUCLEOTIDE SEQUENCE [LARGE SCALE GENOMIC DNA]</scope>
    <source>
        <strain evidence="2 3">FDAARGOS_739</strain>
    </source>
</reference>
<reference evidence="1 4" key="2">
    <citation type="journal article" date="2020" name="Cell Host Microbe">
        <title>Functional and Genomic Variation between Human-Derived Isolates of Lachnospiraceae Reveals Inter- and Intra-Species Diversity.</title>
        <authorList>
            <person name="Sorbara M.T."/>
            <person name="Littmann E.R."/>
            <person name="Fontana E."/>
            <person name="Moody T.U."/>
            <person name="Kohout C.E."/>
            <person name="Gjonbalaj M."/>
            <person name="Eaton V."/>
            <person name="Seok R."/>
            <person name="Leiner I.M."/>
            <person name="Pamer E.G."/>
        </authorList>
    </citation>
    <scope>NUCLEOTIDE SEQUENCE [LARGE SCALE GENOMIC DNA]</scope>
    <source>
        <strain evidence="1 4">MSK.2.26</strain>
    </source>
</reference>
<organism evidence="2 3">
    <name type="scientific">Enterocloster clostridioformis</name>
    <dbReference type="NCBI Taxonomy" id="1531"/>
    <lineage>
        <taxon>Bacteria</taxon>
        <taxon>Bacillati</taxon>
        <taxon>Bacillota</taxon>
        <taxon>Clostridia</taxon>
        <taxon>Lachnospirales</taxon>
        <taxon>Lachnospiraceae</taxon>
        <taxon>Enterocloster</taxon>
    </lineage>
</organism>
<evidence type="ECO:0000313" key="3">
    <source>
        <dbReference type="Proteomes" id="UP000501069"/>
    </source>
</evidence>
<protein>
    <submittedName>
        <fullName evidence="2">DUF4268 domain-containing protein</fullName>
    </submittedName>
</protein>
<name>A0AAP9M1B0_9FIRM</name>
<dbReference type="AlphaFoldDB" id="A0AAP9M1B0"/>
<dbReference type="GeneID" id="89538535"/>
<dbReference type="Proteomes" id="UP000501069">
    <property type="component" value="Chromosome"/>
</dbReference>
<dbReference type="EMBL" id="CP050964">
    <property type="protein sequence ID" value="QIX91142.1"/>
    <property type="molecule type" value="Genomic_DNA"/>
</dbReference>
<dbReference type="Proteomes" id="UP000719916">
    <property type="component" value="Unassembled WGS sequence"/>
</dbReference>